<keyword evidence="2" id="KW-1185">Reference proteome</keyword>
<evidence type="ECO:0000313" key="1">
    <source>
        <dbReference type="EMBL" id="CAH6721532.1"/>
    </source>
</evidence>
<sequence length="262" mass="31363">MKHIRHRNIDDDDDKLLKSLKRKNNDDDGLSFGSLNEAQKKIYDDDNDNDNDSDSDDPPETTSSKFRSSTRNSKFDKTKNSKSKHAPSESSSKRPVSKIRKIEGLDTKSTLYQDIRFDAAFGKADLHETRKNYAFLDEYRQQEIDQLSKIIRDKKNFSKLSYYEQDEIKQNLQSLKSRLDTMKTRDLQHKILQDYKDEQMKNYREGKQSNPYFLKRSEQRKLLQKAKFESMKPRQREKVMERKRKRKLGKEFRELEFRQNQN</sequence>
<dbReference type="Proteomes" id="UP001152531">
    <property type="component" value="Unassembled WGS sequence"/>
</dbReference>
<name>A0ACA9Y9N1_9ASCO</name>
<dbReference type="EMBL" id="CALSDN010000006">
    <property type="protein sequence ID" value="CAH6721532.1"/>
    <property type="molecule type" value="Genomic_DNA"/>
</dbReference>
<gene>
    <name evidence="1" type="ORF">CLIB1444_06S04324</name>
</gene>
<proteinExistence type="predicted"/>
<reference evidence="1" key="1">
    <citation type="submission" date="2022-06" db="EMBL/GenBank/DDBJ databases">
        <authorList>
            <person name="Legras J.-L."/>
            <person name="Devillers H."/>
            <person name="Grondin C."/>
        </authorList>
    </citation>
    <scope>NUCLEOTIDE SEQUENCE</scope>
    <source>
        <strain evidence="1">CLIB 1444</strain>
    </source>
</reference>
<comment type="caution">
    <text evidence="1">The sequence shown here is derived from an EMBL/GenBank/DDBJ whole genome shotgun (WGS) entry which is preliminary data.</text>
</comment>
<organism evidence="1 2">
    <name type="scientific">[Candida] jaroonii</name>
    <dbReference type="NCBI Taxonomy" id="467808"/>
    <lineage>
        <taxon>Eukaryota</taxon>
        <taxon>Fungi</taxon>
        <taxon>Dikarya</taxon>
        <taxon>Ascomycota</taxon>
        <taxon>Saccharomycotina</taxon>
        <taxon>Pichiomycetes</taxon>
        <taxon>Debaryomycetaceae</taxon>
        <taxon>Yamadazyma</taxon>
    </lineage>
</organism>
<accession>A0ACA9Y9N1</accession>
<protein>
    <submittedName>
        <fullName evidence="1">rRNA biogenesis protein Rrp36p</fullName>
    </submittedName>
</protein>
<evidence type="ECO:0000313" key="2">
    <source>
        <dbReference type="Proteomes" id="UP001152531"/>
    </source>
</evidence>